<accession>A0A1G6H771</accession>
<dbReference type="EMBL" id="FMYL01000004">
    <property type="protein sequence ID" value="SDB90112.1"/>
    <property type="molecule type" value="Genomic_DNA"/>
</dbReference>
<dbReference type="STRING" id="1219383.SAMN05421733_104104"/>
<protein>
    <submittedName>
        <fullName evidence="1">Uncharacterized protein</fullName>
    </submittedName>
</protein>
<gene>
    <name evidence="1" type="ORF">SAMN05421733_104104</name>
</gene>
<organism evidence="1 2">
    <name type="scientific">Acinetobacter boissieri</name>
    <dbReference type="NCBI Taxonomy" id="1219383"/>
    <lineage>
        <taxon>Bacteria</taxon>
        <taxon>Pseudomonadati</taxon>
        <taxon>Pseudomonadota</taxon>
        <taxon>Gammaproteobacteria</taxon>
        <taxon>Moraxellales</taxon>
        <taxon>Moraxellaceae</taxon>
        <taxon>Acinetobacter</taxon>
    </lineage>
</organism>
<proteinExistence type="predicted"/>
<reference evidence="2" key="1">
    <citation type="submission" date="2016-09" db="EMBL/GenBank/DDBJ databases">
        <authorList>
            <person name="Varghese N."/>
            <person name="Submissions S."/>
        </authorList>
    </citation>
    <scope>NUCLEOTIDE SEQUENCE [LARGE SCALE GENOMIC DNA]</scope>
    <source>
        <strain evidence="2">ANC 4422</strain>
    </source>
</reference>
<evidence type="ECO:0000313" key="1">
    <source>
        <dbReference type="EMBL" id="SDB90112.1"/>
    </source>
</evidence>
<dbReference type="Proteomes" id="UP000242501">
    <property type="component" value="Unassembled WGS sequence"/>
</dbReference>
<sequence length="226" mass="25826">MSYAVYLKVETETYERFIALQQQLNAGEKKKLAHDLGDILADVSIQIVQQVFIDLLEQQKKRLSKPESHAVAQDSEKVIEHVLTALRKYLPWSIALLSNERLLPLVNYFTQMIKHEGQQVYVRYEVDTALVEKTLQKIAEIKEGHRLAIAQAFICLNEIIDAGVTQLIREPKKILAFNFVVDKTLNGVIQVATTMAYKRLASLGQEVELASAPYYIDHFLSFLHSR</sequence>
<name>A0A1G6H771_9GAMM</name>
<evidence type="ECO:0000313" key="2">
    <source>
        <dbReference type="Proteomes" id="UP000242501"/>
    </source>
</evidence>
<dbReference type="OrthoDB" id="9127034at2"/>
<keyword evidence="2" id="KW-1185">Reference proteome</keyword>
<dbReference type="RefSeq" id="WP_092747446.1">
    <property type="nucleotide sequence ID" value="NZ_FMYL01000004.1"/>
</dbReference>
<dbReference type="AlphaFoldDB" id="A0A1G6H771"/>